<feature type="transmembrane region" description="Helical" evidence="10">
    <location>
        <begin position="172"/>
        <end position="190"/>
    </location>
</feature>
<keyword evidence="2 10" id="KW-0812">Transmembrane</keyword>
<protein>
    <recommendedName>
        <fullName evidence="12">Ig-like domain-containing protein</fullName>
    </recommendedName>
</protein>
<reference evidence="13" key="1">
    <citation type="submission" date="2016-05" db="EMBL/GenBank/DDBJ databases">
        <authorList>
            <person name="Lavstsen T."/>
            <person name="Jespersen J.S."/>
        </authorList>
    </citation>
    <scope>NUCLEOTIDE SEQUENCE</scope>
    <source>
        <tissue evidence="13">Brain</tissue>
    </source>
</reference>
<evidence type="ECO:0000256" key="2">
    <source>
        <dbReference type="ARBA" id="ARBA00022692"/>
    </source>
</evidence>
<dbReference type="SUPFAM" id="SSF48726">
    <property type="entry name" value="Immunoglobulin"/>
    <property type="match status" value="1"/>
</dbReference>
<dbReference type="Pfam" id="PF07686">
    <property type="entry name" value="V-set"/>
    <property type="match status" value="1"/>
</dbReference>
<dbReference type="Gene3D" id="2.60.40.10">
    <property type="entry name" value="Immunoglobulins"/>
    <property type="match status" value="1"/>
</dbReference>
<evidence type="ECO:0000256" key="1">
    <source>
        <dbReference type="ARBA" id="ARBA00004479"/>
    </source>
</evidence>
<evidence type="ECO:0000256" key="5">
    <source>
        <dbReference type="ARBA" id="ARBA00023136"/>
    </source>
</evidence>
<keyword evidence="8" id="KW-0393">Immunoglobulin domain</keyword>
<accession>A0A1A7XPM7</accession>
<keyword evidence="7" id="KW-0325">Glycoprotein</keyword>
<dbReference type="InterPro" id="IPR013783">
    <property type="entry name" value="Ig-like_fold"/>
</dbReference>
<evidence type="ECO:0000259" key="12">
    <source>
        <dbReference type="PROSITE" id="PS50835"/>
    </source>
</evidence>
<keyword evidence="5 10" id="KW-0472">Membrane</keyword>
<dbReference type="EMBL" id="HADW01018370">
    <property type="protein sequence ID" value="SBP19770.1"/>
    <property type="molecule type" value="Transcribed_RNA"/>
</dbReference>
<name>A0A1A7XPM7_9TELE</name>
<dbReference type="PANTHER" id="PTHR46608">
    <property type="entry name" value="T-CELL IMMUNOGLOBULIN AND MUCIN DOMAIN-CONTAINING PROTEIN 4"/>
    <property type="match status" value="1"/>
</dbReference>
<evidence type="ECO:0000256" key="8">
    <source>
        <dbReference type="ARBA" id="ARBA00023319"/>
    </source>
</evidence>
<sequence>MFIQYPTHMRGISLLSFLILIQATSCSITFTGHVGQNVTLSCRYDSQTNGGFTFCWGRGTVPWFKCSNTILSFKNGDVIFRKSPRYQLLGRVAEGELSLTIIDAQRADSGVYGCRVEVPGLYNDQKVNTHLVVEEEIPTTQTPNLIITEKSQSGTDERIFSAFLGIGNITRMAAILLLTIVISLLLIITGRRALLRRKQRVDTFATENIYESNLTTK</sequence>
<reference evidence="13" key="2">
    <citation type="submission" date="2016-06" db="EMBL/GenBank/DDBJ databases">
        <title>The genome of a short-lived fish provides insights into sex chromosome evolution and the genetic control of aging.</title>
        <authorList>
            <person name="Reichwald K."/>
            <person name="Felder M."/>
            <person name="Petzold A."/>
            <person name="Koch P."/>
            <person name="Groth M."/>
            <person name="Platzer M."/>
        </authorList>
    </citation>
    <scope>NUCLEOTIDE SEQUENCE</scope>
    <source>
        <tissue evidence="13">Brain</tissue>
    </source>
</reference>
<dbReference type="GO" id="GO:0016020">
    <property type="term" value="C:membrane"/>
    <property type="evidence" value="ECO:0007669"/>
    <property type="project" value="UniProtKB-SubCell"/>
</dbReference>
<evidence type="ECO:0000256" key="4">
    <source>
        <dbReference type="ARBA" id="ARBA00022989"/>
    </source>
</evidence>
<organism evidence="13">
    <name type="scientific">Iconisemion striatum</name>
    <dbReference type="NCBI Taxonomy" id="60296"/>
    <lineage>
        <taxon>Eukaryota</taxon>
        <taxon>Metazoa</taxon>
        <taxon>Chordata</taxon>
        <taxon>Craniata</taxon>
        <taxon>Vertebrata</taxon>
        <taxon>Euteleostomi</taxon>
        <taxon>Actinopterygii</taxon>
        <taxon>Neopterygii</taxon>
        <taxon>Teleostei</taxon>
        <taxon>Neoteleostei</taxon>
        <taxon>Acanthomorphata</taxon>
        <taxon>Ovalentaria</taxon>
        <taxon>Atherinomorphae</taxon>
        <taxon>Cyprinodontiformes</taxon>
        <taxon>Nothobranchiidae</taxon>
        <taxon>Iconisemion</taxon>
    </lineage>
</organism>
<comment type="similarity">
    <text evidence="9">Belongs to the immunoglobulin superfamily. TIM family.</text>
</comment>
<evidence type="ECO:0000256" key="3">
    <source>
        <dbReference type="ARBA" id="ARBA00022729"/>
    </source>
</evidence>
<gene>
    <name evidence="13" type="primary">Nfu_g_1_004260</name>
</gene>
<dbReference type="InterPro" id="IPR013106">
    <property type="entry name" value="Ig_V-set"/>
</dbReference>
<evidence type="ECO:0000256" key="6">
    <source>
        <dbReference type="ARBA" id="ARBA00023157"/>
    </source>
</evidence>
<dbReference type="AlphaFoldDB" id="A0A1A7XPM7"/>
<keyword evidence="3 11" id="KW-0732">Signal</keyword>
<proteinExistence type="inferred from homology"/>
<evidence type="ECO:0000256" key="9">
    <source>
        <dbReference type="ARBA" id="ARBA00038203"/>
    </source>
</evidence>
<dbReference type="GO" id="GO:0001786">
    <property type="term" value="F:phosphatidylserine binding"/>
    <property type="evidence" value="ECO:0007669"/>
    <property type="project" value="TreeGrafter"/>
</dbReference>
<dbReference type="PANTHER" id="PTHR46608:SF3">
    <property type="entry name" value="T-CELL IMMUNOGLOBULIN AND MUCIN DOMAIN-CONTAINING PROTEIN 4"/>
    <property type="match status" value="1"/>
</dbReference>
<evidence type="ECO:0000313" key="13">
    <source>
        <dbReference type="EMBL" id="SBP19770.1"/>
    </source>
</evidence>
<dbReference type="SMART" id="SM00409">
    <property type="entry name" value="IG"/>
    <property type="match status" value="1"/>
</dbReference>
<dbReference type="PROSITE" id="PS50835">
    <property type="entry name" value="IG_LIKE"/>
    <property type="match status" value="1"/>
</dbReference>
<dbReference type="InterPro" id="IPR003599">
    <property type="entry name" value="Ig_sub"/>
</dbReference>
<feature type="domain" description="Ig-like" evidence="12">
    <location>
        <begin position="35"/>
        <end position="128"/>
    </location>
</feature>
<dbReference type="InterPro" id="IPR007110">
    <property type="entry name" value="Ig-like_dom"/>
</dbReference>
<comment type="subcellular location">
    <subcellularLocation>
        <location evidence="1">Membrane</location>
        <topology evidence="1">Single-pass type I membrane protein</topology>
    </subcellularLocation>
</comment>
<keyword evidence="4 10" id="KW-1133">Transmembrane helix</keyword>
<dbReference type="GO" id="GO:0043277">
    <property type="term" value="P:apoptotic cell clearance"/>
    <property type="evidence" value="ECO:0007669"/>
    <property type="project" value="TreeGrafter"/>
</dbReference>
<feature type="signal peptide" evidence="11">
    <location>
        <begin position="1"/>
        <end position="26"/>
    </location>
</feature>
<feature type="chain" id="PRO_5008363333" description="Ig-like domain-containing protein" evidence="11">
    <location>
        <begin position="27"/>
        <end position="217"/>
    </location>
</feature>
<evidence type="ECO:0000256" key="7">
    <source>
        <dbReference type="ARBA" id="ARBA00023180"/>
    </source>
</evidence>
<evidence type="ECO:0000256" key="10">
    <source>
        <dbReference type="SAM" id="Phobius"/>
    </source>
</evidence>
<evidence type="ECO:0000256" key="11">
    <source>
        <dbReference type="SAM" id="SignalP"/>
    </source>
</evidence>
<keyword evidence="6" id="KW-1015">Disulfide bond</keyword>
<dbReference type="GO" id="GO:0060097">
    <property type="term" value="P:cytoskeletal rearrangement involved in phagocytosis, engulfment"/>
    <property type="evidence" value="ECO:0007669"/>
    <property type="project" value="TreeGrafter"/>
</dbReference>
<dbReference type="InterPro" id="IPR036179">
    <property type="entry name" value="Ig-like_dom_sf"/>
</dbReference>
<dbReference type="FunFam" id="2.60.40.10:FF:000774">
    <property type="entry name" value="Hepatitis A virus cellular receptor 1"/>
    <property type="match status" value="1"/>
</dbReference>